<dbReference type="SMART" id="SM00244">
    <property type="entry name" value="PHB"/>
    <property type="match status" value="1"/>
</dbReference>
<keyword evidence="3" id="KW-0496">Mitochondrion</keyword>
<dbReference type="EMBL" id="NJHN03000096">
    <property type="protein sequence ID" value="KAH9415504.1"/>
    <property type="molecule type" value="Genomic_DNA"/>
</dbReference>
<proteinExistence type="inferred from homology"/>
<name>A0ABQ8IYZ9_DERPT</name>
<dbReference type="PANTHER" id="PTHR43327">
    <property type="entry name" value="STOMATIN-LIKE PROTEIN 2, MITOCHONDRIAL"/>
    <property type="match status" value="1"/>
</dbReference>
<evidence type="ECO:0000256" key="1">
    <source>
        <dbReference type="ARBA" id="ARBA00004173"/>
    </source>
</evidence>
<dbReference type="Pfam" id="PF16200">
    <property type="entry name" value="Band_7_C"/>
    <property type="match status" value="1"/>
</dbReference>
<feature type="compositionally biased region" description="Acidic residues" evidence="4">
    <location>
        <begin position="344"/>
        <end position="354"/>
    </location>
</feature>
<dbReference type="SUPFAM" id="SSF117892">
    <property type="entry name" value="Band 7/SPFH domain"/>
    <property type="match status" value="1"/>
</dbReference>
<evidence type="ECO:0000313" key="7">
    <source>
        <dbReference type="Proteomes" id="UP000887458"/>
    </source>
</evidence>
<gene>
    <name evidence="6" type="primary">STOML2_1</name>
    <name evidence="6" type="ORF">DERP_010360</name>
</gene>
<evidence type="ECO:0000313" key="6">
    <source>
        <dbReference type="EMBL" id="KAH9415504.1"/>
    </source>
</evidence>
<keyword evidence="7" id="KW-1185">Reference proteome</keyword>
<dbReference type="InterPro" id="IPR032435">
    <property type="entry name" value="STML2-like_C"/>
</dbReference>
<dbReference type="PRINTS" id="PR00721">
    <property type="entry name" value="STOMATIN"/>
</dbReference>
<comment type="similarity">
    <text evidence="2">Belongs to the band 7/mec-2 family.</text>
</comment>
<dbReference type="CDD" id="cd08829">
    <property type="entry name" value="SPFH_paraslipin"/>
    <property type="match status" value="1"/>
</dbReference>
<comment type="caution">
    <text evidence="6">The sequence shown here is derived from an EMBL/GenBank/DDBJ whole genome shotgun (WGS) entry which is preliminary data.</text>
</comment>
<dbReference type="InterPro" id="IPR001107">
    <property type="entry name" value="Band_7"/>
</dbReference>
<accession>A0ABQ8IYZ9</accession>
<protein>
    <submittedName>
        <fullName evidence="6">Stomatin-like protein 2, mitochondrial</fullName>
    </submittedName>
</protein>
<dbReference type="Gene3D" id="3.30.479.30">
    <property type="entry name" value="Band 7 domain"/>
    <property type="match status" value="1"/>
</dbReference>
<sequence>MNTAARYLNRFVLKPGGFAQLRRSNPLFLQFHSEHQSWNVQHQQFRYRHSARLNTVVVFVPQQEAWIIERMGRFNRILDPGVNVLIPVLDSISYVQSLKEIAIDIPQQSAVTSDNVTLHIDGVLYLKVIDPYKASYGVEDPEFAITQLAQTTMRSEIGKIHLDSVFKEREMLNIAIVESINLASSSWGLTCMRYEIRDITLPARVQEAMQMQVEAERKKRAAILESEGIREAEINVAEGKKQSRILSSEANLTEQVNEAKGLAEATRLKAEAKSKAIHIVGQSLRSMEGSDAASLNIAEQYIGAFSKLAKTGNTLILSSDAGDVAKMSANALQVYKTLSRPERIDEELEEDPEEYFSNQEENEKK</sequence>
<dbReference type="InterPro" id="IPR001972">
    <property type="entry name" value="Stomatin_HflK_fam"/>
</dbReference>
<comment type="subcellular location">
    <subcellularLocation>
        <location evidence="1">Mitochondrion</location>
    </subcellularLocation>
</comment>
<dbReference type="PANTHER" id="PTHR43327:SF10">
    <property type="entry name" value="STOMATIN-LIKE PROTEIN 2, MITOCHONDRIAL"/>
    <property type="match status" value="1"/>
</dbReference>
<evidence type="ECO:0000256" key="3">
    <source>
        <dbReference type="ARBA" id="ARBA00023128"/>
    </source>
</evidence>
<organism evidence="6 7">
    <name type="scientific">Dermatophagoides pteronyssinus</name>
    <name type="common">European house dust mite</name>
    <dbReference type="NCBI Taxonomy" id="6956"/>
    <lineage>
        <taxon>Eukaryota</taxon>
        <taxon>Metazoa</taxon>
        <taxon>Ecdysozoa</taxon>
        <taxon>Arthropoda</taxon>
        <taxon>Chelicerata</taxon>
        <taxon>Arachnida</taxon>
        <taxon>Acari</taxon>
        <taxon>Acariformes</taxon>
        <taxon>Sarcoptiformes</taxon>
        <taxon>Astigmata</taxon>
        <taxon>Psoroptidia</taxon>
        <taxon>Analgoidea</taxon>
        <taxon>Pyroglyphidae</taxon>
        <taxon>Dermatophagoidinae</taxon>
        <taxon>Dermatophagoides</taxon>
    </lineage>
</organism>
<feature type="region of interest" description="Disordered" evidence="4">
    <location>
        <begin position="339"/>
        <end position="365"/>
    </location>
</feature>
<reference evidence="6 7" key="1">
    <citation type="journal article" date="2018" name="J. Allergy Clin. Immunol.">
        <title>High-quality assembly of Dermatophagoides pteronyssinus genome and transcriptome reveals a wide range of novel allergens.</title>
        <authorList>
            <person name="Liu X.Y."/>
            <person name="Yang K.Y."/>
            <person name="Wang M.Q."/>
            <person name="Kwok J.S."/>
            <person name="Zeng X."/>
            <person name="Yang Z."/>
            <person name="Xiao X.J."/>
            <person name="Lau C.P."/>
            <person name="Li Y."/>
            <person name="Huang Z.M."/>
            <person name="Ba J.G."/>
            <person name="Yim A.K."/>
            <person name="Ouyang C.Y."/>
            <person name="Ngai S.M."/>
            <person name="Chan T.F."/>
            <person name="Leung E.L."/>
            <person name="Liu L."/>
            <person name="Liu Z.G."/>
            <person name="Tsui S.K."/>
        </authorList>
    </citation>
    <scope>NUCLEOTIDE SEQUENCE [LARGE SCALE GENOMIC DNA]</scope>
    <source>
        <strain evidence="6">Derp</strain>
    </source>
</reference>
<feature type="domain" description="Band 7" evidence="5">
    <location>
        <begin position="55"/>
        <end position="213"/>
    </location>
</feature>
<evidence type="ECO:0000259" key="5">
    <source>
        <dbReference type="SMART" id="SM00244"/>
    </source>
</evidence>
<evidence type="ECO:0000256" key="2">
    <source>
        <dbReference type="ARBA" id="ARBA00008164"/>
    </source>
</evidence>
<dbReference type="Proteomes" id="UP000887458">
    <property type="component" value="Unassembled WGS sequence"/>
</dbReference>
<dbReference type="InterPro" id="IPR036013">
    <property type="entry name" value="Band_7/SPFH_dom_sf"/>
</dbReference>
<dbReference type="InterPro" id="IPR050710">
    <property type="entry name" value="Band7/mec-2_domain"/>
</dbReference>
<evidence type="ECO:0000256" key="4">
    <source>
        <dbReference type="SAM" id="MobiDB-lite"/>
    </source>
</evidence>
<dbReference type="Pfam" id="PF01145">
    <property type="entry name" value="Band_7"/>
    <property type="match status" value="1"/>
</dbReference>
<reference evidence="6 7" key="2">
    <citation type="journal article" date="2022" name="Mol. Biol. Evol.">
        <title>Comparative Genomics Reveals Insights into the Divergent Evolution of Astigmatic Mites and Household Pest Adaptations.</title>
        <authorList>
            <person name="Xiong Q."/>
            <person name="Wan A.T."/>
            <person name="Liu X."/>
            <person name="Fung C.S."/>
            <person name="Xiao X."/>
            <person name="Malainual N."/>
            <person name="Hou J."/>
            <person name="Wang L."/>
            <person name="Wang M."/>
            <person name="Yang K.Y."/>
            <person name="Cui Y."/>
            <person name="Leung E.L."/>
            <person name="Nong W."/>
            <person name="Shin S.K."/>
            <person name="Au S.W."/>
            <person name="Jeong K.Y."/>
            <person name="Chew F.T."/>
            <person name="Hui J.H."/>
            <person name="Leung T.F."/>
            <person name="Tungtrongchitr A."/>
            <person name="Zhong N."/>
            <person name="Liu Z."/>
            <person name="Tsui S.K."/>
        </authorList>
    </citation>
    <scope>NUCLEOTIDE SEQUENCE [LARGE SCALE GENOMIC DNA]</scope>
    <source>
        <strain evidence="6">Derp</strain>
    </source>
</reference>